<name>A0ABV6MMX1_9PSEU</name>
<dbReference type="RefSeq" id="WP_273942772.1">
    <property type="nucleotide sequence ID" value="NZ_CP097263.1"/>
</dbReference>
<gene>
    <name evidence="1" type="ORF">ACFFH7_07110</name>
</gene>
<comment type="caution">
    <text evidence="1">The sequence shown here is derived from an EMBL/GenBank/DDBJ whole genome shotgun (WGS) entry which is preliminary data.</text>
</comment>
<sequence length="560" mass="62218">MNTPESNNTGSLPLAAVRPYFSVVVLEGEDFAALTDFLLTSGRGEIVARHDGPDLLAFVRRREDPPTWAGPAAGFVDITHQLTIVLRRGGFLVVCTDRPTQERLQTWLDRQRSLRRYPSEVLESALIQGEVKNLWLRGIHRRSSVKADGKVLSGTSVEQTLSPHEDGSYVAGSARAALPLRPDLLLLKGNAGTTPRNALVWLSTRADVETFTAMAAELLDLLEDARAQGAERPDFLTMLASPADLAEVRDAFEVIVEDPDTLPAGALSDELRDLALSARDTPPSVTGFPDSASFVLDGTVEVTPELVGDKVRLDGDSPILDTDLLTVYYQSGHSYSRGRFWQARAPEYPFRNWRFEDFRGWDIRREKPRADSPQQIHDNIGADNSLFDWVVRHYGHGWLICDDGPGEVADFLHIDTARTLSLIHVKSAKSHSRDRDVSAAAYEVVVSQAVKNLIYVSRGHLRPQLSRPPVRRPASWIDGRRVRGRRDFLRQLDARVATDDMRVVILQPHVSKRTYDLLRGPGGRGSPELMRLYLLESMLNSARQSATGLNADLEVIASTE</sequence>
<accession>A0ABV6MMX1</accession>
<organism evidence="1 2">
    <name type="scientific">Kutzneria chonburiensis</name>
    <dbReference type="NCBI Taxonomy" id="1483604"/>
    <lineage>
        <taxon>Bacteria</taxon>
        <taxon>Bacillati</taxon>
        <taxon>Actinomycetota</taxon>
        <taxon>Actinomycetes</taxon>
        <taxon>Pseudonocardiales</taxon>
        <taxon>Pseudonocardiaceae</taxon>
        <taxon>Kutzneria</taxon>
    </lineage>
</organism>
<evidence type="ECO:0000313" key="2">
    <source>
        <dbReference type="Proteomes" id="UP001589810"/>
    </source>
</evidence>
<dbReference type="EMBL" id="JBHLUD010000002">
    <property type="protein sequence ID" value="MFC0541246.1"/>
    <property type="molecule type" value="Genomic_DNA"/>
</dbReference>
<evidence type="ECO:0008006" key="3">
    <source>
        <dbReference type="Google" id="ProtNLM"/>
    </source>
</evidence>
<protein>
    <recommendedName>
        <fullName evidence="3">Sporadically distributed protein, TIGR04141 family</fullName>
    </recommendedName>
</protein>
<dbReference type="Proteomes" id="UP001589810">
    <property type="component" value="Unassembled WGS sequence"/>
</dbReference>
<keyword evidence="2" id="KW-1185">Reference proteome</keyword>
<evidence type="ECO:0000313" key="1">
    <source>
        <dbReference type="EMBL" id="MFC0541246.1"/>
    </source>
</evidence>
<reference evidence="1 2" key="1">
    <citation type="submission" date="2024-09" db="EMBL/GenBank/DDBJ databases">
        <authorList>
            <person name="Sun Q."/>
            <person name="Mori K."/>
        </authorList>
    </citation>
    <scope>NUCLEOTIDE SEQUENCE [LARGE SCALE GENOMIC DNA]</scope>
    <source>
        <strain evidence="1 2">TBRC 1432</strain>
    </source>
</reference>
<proteinExistence type="predicted"/>